<keyword evidence="2" id="KW-1185">Reference proteome</keyword>
<organism evidence="1 2">
    <name type="scientific">Neocallimastix californiae</name>
    <dbReference type="NCBI Taxonomy" id="1754190"/>
    <lineage>
        <taxon>Eukaryota</taxon>
        <taxon>Fungi</taxon>
        <taxon>Fungi incertae sedis</taxon>
        <taxon>Chytridiomycota</taxon>
        <taxon>Chytridiomycota incertae sedis</taxon>
        <taxon>Neocallimastigomycetes</taxon>
        <taxon>Neocallimastigales</taxon>
        <taxon>Neocallimastigaceae</taxon>
        <taxon>Neocallimastix</taxon>
    </lineage>
</organism>
<accession>A0A1Y2FQY5</accession>
<dbReference type="AlphaFoldDB" id="A0A1Y2FQY5"/>
<reference evidence="1 2" key="1">
    <citation type="submission" date="2016-08" db="EMBL/GenBank/DDBJ databases">
        <title>A Parts List for Fungal Cellulosomes Revealed by Comparative Genomics.</title>
        <authorList>
            <consortium name="DOE Joint Genome Institute"/>
            <person name="Haitjema C.H."/>
            <person name="Gilmore S.P."/>
            <person name="Henske J.K."/>
            <person name="Solomon K.V."/>
            <person name="De Groot R."/>
            <person name="Kuo A."/>
            <person name="Mondo S.J."/>
            <person name="Salamov A.A."/>
            <person name="Labutti K."/>
            <person name="Zhao Z."/>
            <person name="Chiniquy J."/>
            <person name="Barry K."/>
            <person name="Brewer H.M."/>
            <person name="Purvine S.O."/>
            <person name="Wright A.T."/>
            <person name="Boxma B."/>
            <person name="Van Alen T."/>
            <person name="Hackstein J.H."/>
            <person name="Baker S.E."/>
            <person name="Grigoriev I.V."/>
            <person name="O'Malley M.A."/>
        </authorList>
    </citation>
    <scope>NUCLEOTIDE SEQUENCE [LARGE SCALE GENOMIC DNA]</scope>
    <source>
        <strain evidence="1 2">G1</strain>
    </source>
</reference>
<name>A0A1Y2FQY5_9FUNG</name>
<sequence length="542" mass="62511">MDSNGFISDISIKKKFEAYTHNLLNYIFRKYDSDDLSSMSLSSTSSPKIINVPSIPDSEDLVKLTKDNTAFNEADSSKYFPSRALYREYKVLDSNVAEWAKSTAVKLSASNKRVSFQVPYKLTFSDSSSDLANDPSTFQKIFNIKKPIFSGNIEDADDFVYQFHNYLHHFAHPPNEEYLCTAFLSCLPTHQRNYFYNKFLPARGVHSGRITIPFNEILAHFQTKFATYSIDEAQKIWNNLKIDKNHLDVFETKINKIAKVLKISDYAKGFKVFEIIPKKWQEEAIKKSICFSTFSDDNFEPIMRFVNKMALEERVLQDQRTEYLQLSGVRSQNQEVPKKFYTKAGYKAFKRRNKNKKRRQASYFIVEASNSDDSEVESDNEIDIMKEQLQELLTPEGEEFQKHEVQCTNEVSHYFINEMFIPSTKDFKDGEVIQKLIDKIQIAAPWKITKYAEAYINPVIKNDESKPPMIRILMLIDSGGSLNLISKKLMDVLKLPSKTAYQEFSTIAGKAKATRKALISFCCKLKDKVRQTEGSEFINAVP</sequence>
<evidence type="ECO:0000313" key="1">
    <source>
        <dbReference type="EMBL" id="ORY85125.1"/>
    </source>
</evidence>
<dbReference type="EMBL" id="MCOG01000004">
    <property type="protein sequence ID" value="ORY85125.1"/>
    <property type="molecule type" value="Genomic_DNA"/>
</dbReference>
<comment type="caution">
    <text evidence="1">The sequence shown here is derived from an EMBL/GenBank/DDBJ whole genome shotgun (WGS) entry which is preliminary data.</text>
</comment>
<protein>
    <submittedName>
        <fullName evidence="1">Uncharacterized protein</fullName>
    </submittedName>
</protein>
<gene>
    <name evidence="1" type="ORF">LY90DRAFT_637846</name>
</gene>
<evidence type="ECO:0000313" key="2">
    <source>
        <dbReference type="Proteomes" id="UP000193920"/>
    </source>
</evidence>
<dbReference type="Proteomes" id="UP000193920">
    <property type="component" value="Unassembled WGS sequence"/>
</dbReference>
<proteinExistence type="predicted"/>